<feature type="chain" id="PRO_5012438955" evidence="2">
    <location>
        <begin position="22"/>
        <end position="576"/>
    </location>
</feature>
<reference evidence="3" key="1">
    <citation type="journal article" date="2017" name="Viruses">
        <title>LTR-Retrotransposons from Bdelloid Rotifers Capture Additional ORFs Shared between Highly Diverse Retroelement Types.</title>
        <authorList>
            <person name="Rodriguez F."/>
            <person name="Kenefick A.W."/>
            <person name="Arkhipova I.R."/>
        </authorList>
    </citation>
    <scope>NUCLEOTIDE SEQUENCE</scope>
</reference>
<name>A0A1W6BQX7_ADIVA</name>
<gene>
    <name evidence="3" type="primary">env</name>
</gene>
<feature type="transmembrane region" description="Helical" evidence="1">
    <location>
        <begin position="535"/>
        <end position="564"/>
    </location>
</feature>
<evidence type="ECO:0000313" key="3">
    <source>
        <dbReference type="EMBL" id="ARJ54446.1"/>
    </source>
</evidence>
<organism evidence="3">
    <name type="scientific">Adineta vaga</name>
    <name type="common">Rotifer</name>
    <name type="synonym">Callidina vaga</name>
    <dbReference type="NCBI Taxonomy" id="104782"/>
    <lineage>
        <taxon>Eukaryota</taxon>
        <taxon>Metazoa</taxon>
        <taxon>Spiralia</taxon>
        <taxon>Gnathifera</taxon>
        <taxon>Rotifera</taxon>
        <taxon>Eurotatoria</taxon>
        <taxon>Bdelloidea</taxon>
        <taxon>Adinetida</taxon>
        <taxon>Adinetidae</taxon>
        <taxon>Adineta</taxon>
    </lineage>
</organism>
<evidence type="ECO:0000256" key="2">
    <source>
        <dbReference type="SAM" id="SignalP"/>
    </source>
</evidence>
<dbReference type="EMBL" id="KY820834">
    <property type="protein sequence ID" value="ARJ54446.1"/>
    <property type="molecule type" value="Genomic_DNA"/>
</dbReference>
<keyword evidence="1" id="KW-1133">Transmembrane helix</keyword>
<evidence type="ECO:0000256" key="1">
    <source>
        <dbReference type="SAM" id="Phobius"/>
    </source>
</evidence>
<protein>
    <submittedName>
        <fullName evidence="3">Envelope fusion glycoprotein</fullName>
    </submittedName>
</protein>
<proteinExistence type="predicted"/>
<keyword evidence="1" id="KW-0472">Membrane</keyword>
<sequence>MQNHIMVVLCILIVYTLHLNAYSNGTISRDTIIAHPETGLFLDYTGVYTPAEAIIHKSVVFPMTTTTCHFLPLSAVEIIPSCNITIKRNKRYASTVISVINLFAGDASLGMSIYNSMQTAHLQEQITLVQGSLTKFSKMVDIHQGQLVKLTEKHIELTDQLQVTQKAPNDLIPVINSHSNAINYLKTDVENLKIEFKKSFLYSAISQISRDELTLSFLSPDDIHKVVYYVIREGNLTFNSYPGFIPVIQIITKLIVRQQIEFVPSSLYSPANQEEIGRLVITSFFAVPKRKQTPFNVYKIVKTPLVQGNEAYQLAEVPTYWAINPVNNFTFEWQNPHESGCDFRFMTSCRDTPPFHQVPRDTCLDQILRKLPVSMCQTTSIPAEKYFLRQPRGNVWITSSSQSIHCMRIPRTEYQNANNITWNTSEEIILPRVSLVNVTDGYTIECPGFTLTGQPLPSNISTLVILYNSGALTNNISVLNVHKYMTENMTLFKHNIVEQDRRTLMDFVNRVNALATYETPLSTHEQSFLSSLMSYFIQISSFGIMSSFNWIFFGLAGVLLYCVYRCKTKTITLAKL</sequence>
<feature type="signal peptide" evidence="2">
    <location>
        <begin position="1"/>
        <end position="21"/>
    </location>
</feature>
<accession>A0A1W6BQX7</accession>
<keyword evidence="2" id="KW-0732">Signal</keyword>
<dbReference type="AlphaFoldDB" id="A0A1W6BQX7"/>
<keyword evidence="1" id="KW-0812">Transmembrane</keyword>